<evidence type="ECO:0000313" key="2">
    <source>
        <dbReference type="EMBL" id="GJT93241.1"/>
    </source>
</evidence>
<dbReference type="PANTHER" id="PTHR24559:SF427">
    <property type="entry name" value="RNA-DIRECTED DNA POLYMERASE"/>
    <property type="match status" value="1"/>
</dbReference>
<reference evidence="2" key="2">
    <citation type="submission" date="2022-01" db="EMBL/GenBank/DDBJ databases">
        <authorList>
            <person name="Yamashiro T."/>
            <person name="Shiraishi A."/>
            <person name="Satake H."/>
            <person name="Nakayama K."/>
        </authorList>
    </citation>
    <scope>NUCLEOTIDE SEQUENCE</scope>
</reference>
<evidence type="ECO:0000313" key="3">
    <source>
        <dbReference type="Proteomes" id="UP001151760"/>
    </source>
</evidence>
<keyword evidence="2" id="KW-0548">Nucleotidyltransferase</keyword>
<dbReference type="InterPro" id="IPR053134">
    <property type="entry name" value="RNA-dir_DNA_polymerase"/>
</dbReference>
<dbReference type="Gene3D" id="3.30.70.270">
    <property type="match status" value="1"/>
</dbReference>
<dbReference type="InterPro" id="IPR000477">
    <property type="entry name" value="RT_dom"/>
</dbReference>
<name>A0ABQ5HZC3_9ASTR</name>
<evidence type="ECO:0000259" key="1">
    <source>
        <dbReference type="PROSITE" id="PS50878"/>
    </source>
</evidence>
<feature type="non-terminal residue" evidence="2">
    <location>
        <position position="643"/>
    </location>
</feature>
<dbReference type="EMBL" id="BQNB010020185">
    <property type="protein sequence ID" value="GJT93241.1"/>
    <property type="molecule type" value="Genomic_DNA"/>
</dbReference>
<comment type="caution">
    <text evidence="2">The sequence shown here is derived from an EMBL/GenBank/DDBJ whole genome shotgun (WGS) entry which is preliminary data.</text>
</comment>
<dbReference type="Pfam" id="PF00078">
    <property type="entry name" value="RVT_1"/>
    <property type="match status" value="1"/>
</dbReference>
<protein>
    <submittedName>
        <fullName evidence="2">Reverse transcriptase domain-containing protein</fullName>
    </submittedName>
</protein>
<keyword evidence="3" id="KW-1185">Reference proteome</keyword>
<proteinExistence type="predicted"/>
<keyword evidence="2" id="KW-0808">Transferase</keyword>
<dbReference type="InterPro" id="IPR043502">
    <property type="entry name" value="DNA/RNA_pol_sf"/>
</dbReference>
<dbReference type="Proteomes" id="UP001151760">
    <property type="component" value="Unassembled WGS sequence"/>
</dbReference>
<reference evidence="2" key="1">
    <citation type="journal article" date="2022" name="Int. J. Mol. Sci.">
        <title>Draft Genome of Tanacetum Coccineum: Genomic Comparison of Closely Related Tanacetum-Family Plants.</title>
        <authorList>
            <person name="Yamashiro T."/>
            <person name="Shiraishi A."/>
            <person name="Nakayama K."/>
            <person name="Satake H."/>
        </authorList>
    </citation>
    <scope>NUCLEOTIDE SEQUENCE</scope>
</reference>
<feature type="domain" description="Reverse transcriptase" evidence="1">
    <location>
        <begin position="485"/>
        <end position="643"/>
    </location>
</feature>
<dbReference type="InterPro" id="IPR043128">
    <property type="entry name" value="Rev_trsase/Diguanyl_cyclase"/>
</dbReference>
<dbReference type="GO" id="GO:0003964">
    <property type="term" value="F:RNA-directed DNA polymerase activity"/>
    <property type="evidence" value="ECO:0007669"/>
    <property type="project" value="UniProtKB-KW"/>
</dbReference>
<organism evidence="2 3">
    <name type="scientific">Tanacetum coccineum</name>
    <dbReference type="NCBI Taxonomy" id="301880"/>
    <lineage>
        <taxon>Eukaryota</taxon>
        <taxon>Viridiplantae</taxon>
        <taxon>Streptophyta</taxon>
        <taxon>Embryophyta</taxon>
        <taxon>Tracheophyta</taxon>
        <taxon>Spermatophyta</taxon>
        <taxon>Magnoliopsida</taxon>
        <taxon>eudicotyledons</taxon>
        <taxon>Gunneridae</taxon>
        <taxon>Pentapetalae</taxon>
        <taxon>asterids</taxon>
        <taxon>campanulids</taxon>
        <taxon>Asterales</taxon>
        <taxon>Asteraceae</taxon>
        <taxon>Asteroideae</taxon>
        <taxon>Anthemideae</taxon>
        <taxon>Anthemidinae</taxon>
        <taxon>Tanacetum</taxon>
    </lineage>
</organism>
<dbReference type="PANTHER" id="PTHR24559">
    <property type="entry name" value="TRANSPOSON TY3-I GAG-POL POLYPROTEIN"/>
    <property type="match status" value="1"/>
</dbReference>
<keyword evidence="2" id="KW-0695">RNA-directed DNA polymerase</keyword>
<dbReference type="Gene3D" id="3.10.10.10">
    <property type="entry name" value="HIV Type 1 Reverse Transcriptase, subunit A, domain 1"/>
    <property type="match status" value="1"/>
</dbReference>
<dbReference type="CDD" id="cd01647">
    <property type="entry name" value="RT_LTR"/>
    <property type="match status" value="1"/>
</dbReference>
<gene>
    <name evidence="2" type="ORF">Tco_1082086</name>
</gene>
<dbReference type="PROSITE" id="PS50878">
    <property type="entry name" value="RT_POL"/>
    <property type="match status" value="1"/>
</dbReference>
<dbReference type="SUPFAM" id="SSF56672">
    <property type="entry name" value="DNA/RNA polymerases"/>
    <property type="match status" value="1"/>
</dbReference>
<accession>A0ABQ5HZC3</accession>
<sequence length="643" mass="72869">MPKNILLDSFTVIVNRSEGSLQNLSSSLAVTLSQPKRVLLSMLIIEIKKLCITSRLCDKTDKNTACSCMILSMLRIGLWHLFGPFFGSIVLTFRAEVELNFLVAEHVTEHVAVIYRWSPDSNFGVLGDIHKSLDNMDGSRGLEAFSSSHTEVSDLHLESLDSIIFLHSANEAMVVVAAVAAAFSVIALYIGRAANVMVDSIGIDHPCLTGLTLVKRIQFHLSQITVVPVYPDTTPLGVSQDGTSLLSDCFSLHSRLTLIDYQLDTLFHLTSLTLIPHNFSMAGGHSRTELFYDNILLTLICHDMSGQVMGLDRVMGELGGNTSMATDKILRIIKGNNQETHNGYITKHHTALKEDTENLGKVYKTFVLWPAFERLTLVVEWMHESRLEVISSIKTQKYIDQGCQVLLIQMTKEEKAKTLERRIEDVPVVRDFLEVYPKDFPGLPLTRQVEFHIELIPGAAPVARAPYRLAPVEMKELAKQLKELSDKVFIRLSSSPWGAPILFVKKKDGSFRMCIDYRELNKLTVKNRYLLPRIDDLFDQLQGSSIYSKIDLRSGYHQLGVREEDIPKTAFRTRYGHYEFRVMPFGLTNAPAVFMDLMNRVCKPYMDKFVIVFIDDILIYSRNEKEHEEHLKTILELLNKEEL</sequence>